<dbReference type="PANTHER" id="PTHR34737">
    <property type="entry name" value="EF-HAND DOMAIN-CONTAINING PROTEIN"/>
    <property type="match status" value="1"/>
</dbReference>
<dbReference type="EMBL" id="CAJHNH020005201">
    <property type="protein sequence ID" value="CAG5132241.1"/>
    <property type="molecule type" value="Genomic_DNA"/>
</dbReference>
<proteinExistence type="predicted"/>
<organism evidence="3 4">
    <name type="scientific">Candidula unifasciata</name>
    <dbReference type="NCBI Taxonomy" id="100452"/>
    <lineage>
        <taxon>Eukaryota</taxon>
        <taxon>Metazoa</taxon>
        <taxon>Spiralia</taxon>
        <taxon>Lophotrochozoa</taxon>
        <taxon>Mollusca</taxon>
        <taxon>Gastropoda</taxon>
        <taxon>Heterobranchia</taxon>
        <taxon>Euthyneura</taxon>
        <taxon>Panpulmonata</taxon>
        <taxon>Eupulmonata</taxon>
        <taxon>Stylommatophora</taxon>
        <taxon>Helicina</taxon>
        <taxon>Helicoidea</taxon>
        <taxon>Geomitridae</taxon>
        <taxon>Candidula</taxon>
    </lineage>
</organism>
<evidence type="ECO:0000313" key="3">
    <source>
        <dbReference type="EMBL" id="CAG5132241.1"/>
    </source>
</evidence>
<dbReference type="InterPro" id="IPR057626">
    <property type="entry name" value="S-S_Temptin"/>
</dbReference>
<protein>
    <recommendedName>
        <fullName evidence="2">Temptin Cys/Cys disulfide domain-containing protein</fullName>
    </recommendedName>
</protein>
<keyword evidence="1" id="KW-0732">Signal</keyword>
<dbReference type="Proteomes" id="UP000678393">
    <property type="component" value="Unassembled WGS sequence"/>
</dbReference>
<sequence>MSISRLAVVTSLLQCVIPYATYQKKIPNGEIVPSPCGSGQLWPGVGHFKDVGSGERNPFGVWTKELCQKDSDGDGRTNGEELGDPDCIWTEGGTPKTKQGLSHPGICEPITSTMCQQKKVIWGQYKTQNEWLAQICKTESFQCPAMQEPGEWWLSCPEASFICHLFVRCKVINIT</sequence>
<dbReference type="Pfam" id="PF24784">
    <property type="entry name" value="Temptin_C"/>
    <property type="match status" value="1"/>
</dbReference>
<dbReference type="InterPro" id="IPR055313">
    <property type="entry name" value="Temptin-like"/>
</dbReference>
<feature type="chain" id="PRO_5035825154" description="Temptin Cys/Cys disulfide domain-containing protein" evidence="1">
    <location>
        <begin position="19"/>
        <end position="175"/>
    </location>
</feature>
<feature type="domain" description="Temptin Cys/Cys disulfide" evidence="2">
    <location>
        <begin position="19"/>
        <end position="106"/>
    </location>
</feature>
<gene>
    <name evidence="3" type="ORF">CUNI_LOCUS17799</name>
</gene>
<evidence type="ECO:0000256" key="1">
    <source>
        <dbReference type="SAM" id="SignalP"/>
    </source>
</evidence>
<accession>A0A8S4A195</accession>
<feature type="signal peptide" evidence="1">
    <location>
        <begin position="1"/>
        <end position="18"/>
    </location>
</feature>
<dbReference type="OrthoDB" id="129121at2759"/>
<reference evidence="3" key="1">
    <citation type="submission" date="2021-04" db="EMBL/GenBank/DDBJ databases">
        <authorList>
            <consortium name="Molecular Ecology Group"/>
        </authorList>
    </citation>
    <scope>NUCLEOTIDE SEQUENCE</scope>
</reference>
<evidence type="ECO:0000259" key="2">
    <source>
        <dbReference type="Pfam" id="PF24784"/>
    </source>
</evidence>
<evidence type="ECO:0000313" key="4">
    <source>
        <dbReference type="Proteomes" id="UP000678393"/>
    </source>
</evidence>
<comment type="caution">
    <text evidence="3">The sequence shown here is derived from an EMBL/GenBank/DDBJ whole genome shotgun (WGS) entry which is preliminary data.</text>
</comment>
<keyword evidence="4" id="KW-1185">Reference proteome</keyword>
<dbReference type="PANTHER" id="PTHR34737:SF2">
    <property type="entry name" value="EF-HAND DOMAIN-CONTAINING PROTEIN"/>
    <property type="match status" value="1"/>
</dbReference>
<name>A0A8S4A195_9EUPU</name>
<dbReference type="AlphaFoldDB" id="A0A8S4A195"/>